<comment type="similarity">
    <text evidence="1">Belongs to the SCO1/2 family.</text>
</comment>
<dbReference type="Gene3D" id="3.40.30.10">
    <property type="entry name" value="Glutaredoxin"/>
    <property type="match status" value="1"/>
</dbReference>
<dbReference type="PROSITE" id="PS51352">
    <property type="entry name" value="THIOREDOXIN_2"/>
    <property type="match status" value="1"/>
</dbReference>
<evidence type="ECO:0000259" key="6">
    <source>
        <dbReference type="PROSITE" id="PS51352"/>
    </source>
</evidence>
<feature type="disulfide bond" description="Redox-active" evidence="4">
    <location>
        <begin position="87"/>
        <end position="91"/>
    </location>
</feature>
<keyword evidence="2 3" id="KW-0186">Copper</keyword>
<reference evidence="7 8" key="1">
    <citation type="submission" date="2018-10" db="EMBL/GenBank/DDBJ databases">
        <title>Natrarchaeobius chitinivorans gen. nov., sp. nov., and Natrarchaeobius haloalkaliphilus sp. nov., alkaliphilic, chitin-utilizing haloarchaea from hypersaline alkaline lakes.</title>
        <authorList>
            <person name="Sorokin D.Y."/>
            <person name="Elcheninov A.G."/>
            <person name="Kostrikina N.A."/>
            <person name="Bale N.J."/>
            <person name="Sinninghe Damste J.S."/>
            <person name="Khijniak T.V."/>
            <person name="Kublanov I.V."/>
            <person name="Toshchakov S.V."/>
        </authorList>
    </citation>
    <scope>NUCLEOTIDE SEQUENCE [LARGE SCALE GENOMIC DNA]</scope>
    <source>
        <strain evidence="7 8">AArcht4T</strain>
    </source>
</reference>
<evidence type="ECO:0000256" key="3">
    <source>
        <dbReference type="PIRSR" id="PIRSR603782-1"/>
    </source>
</evidence>
<evidence type="ECO:0000256" key="2">
    <source>
        <dbReference type="ARBA" id="ARBA00023008"/>
    </source>
</evidence>
<feature type="region of interest" description="Disordered" evidence="5">
    <location>
        <begin position="201"/>
        <end position="222"/>
    </location>
</feature>
<protein>
    <submittedName>
        <fullName evidence="7">SCO family protein</fullName>
    </submittedName>
</protein>
<feature type="binding site" evidence="3">
    <location>
        <position position="185"/>
    </location>
    <ligand>
        <name>Cu cation</name>
        <dbReference type="ChEBI" id="CHEBI:23378"/>
    </ligand>
</feature>
<name>A0A3N6P571_NATCH</name>
<proteinExistence type="inferred from homology"/>
<accession>A0A3N6P571</accession>
<feature type="binding site" evidence="3">
    <location>
        <position position="91"/>
    </location>
    <ligand>
        <name>Cu cation</name>
        <dbReference type="ChEBI" id="CHEBI:23378"/>
    </ligand>
</feature>
<organism evidence="7 8">
    <name type="scientific">Natrarchaeobius chitinivorans</name>
    <dbReference type="NCBI Taxonomy" id="1679083"/>
    <lineage>
        <taxon>Archaea</taxon>
        <taxon>Methanobacteriati</taxon>
        <taxon>Methanobacteriota</taxon>
        <taxon>Stenosarchaea group</taxon>
        <taxon>Halobacteria</taxon>
        <taxon>Halobacteriales</taxon>
        <taxon>Natrialbaceae</taxon>
        <taxon>Natrarchaeobius</taxon>
    </lineage>
</organism>
<dbReference type="RefSeq" id="WP_124197402.1">
    <property type="nucleotide sequence ID" value="NZ_REGA01000025.1"/>
</dbReference>
<comment type="caution">
    <text evidence="7">The sequence shown here is derived from an EMBL/GenBank/DDBJ whole genome shotgun (WGS) entry which is preliminary data.</text>
</comment>
<feature type="compositionally biased region" description="Acidic residues" evidence="5">
    <location>
        <begin position="212"/>
        <end position="222"/>
    </location>
</feature>
<dbReference type="AlphaFoldDB" id="A0A3N6P571"/>
<evidence type="ECO:0000256" key="5">
    <source>
        <dbReference type="SAM" id="MobiDB-lite"/>
    </source>
</evidence>
<dbReference type="InterPro" id="IPR003782">
    <property type="entry name" value="SCO1/SenC"/>
</dbReference>
<dbReference type="EMBL" id="REGA01000025">
    <property type="protein sequence ID" value="RQG90675.1"/>
    <property type="molecule type" value="Genomic_DNA"/>
</dbReference>
<dbReference type="InterPro" id="IPR013766">
    <property type="entry name" value="Thioredoxin_domain"/>
</dbReference>
<keyword evidence="8" id="KW-1185">Reference proteome</keyword>
<evidence type="ECO:0000256" key="4">
    <source>
        <dbReference type="PIRSR" id="PIRSR603782-2"/>
    </source>
</evidence>
<gene>
    <name evidence="7" type="ORF">EA473_20420</name>
</gene>
<sequence length="222" mass="24251">MLRVAGAAALLPTAGCLTSGDRRPPNTHLSPPENYDALREADLSYPIYGEELPDATLPDVLRDEAEVSVADLADGRHLLLTFLYTRCAGVCVGLASLLVHAQARGARDGFTDDINLAAITFDPESDTPDVLREWGDGQGFDYDLENVSLLRPETPERARRVVEDTYGEAYEYEEEGEDSGMPYIHNGLILLVNENGIVERSYESGPPQPADVLEDVESLVDT</sequence>
<dbReference type="InterPro" id="IPR036249">
    <property type="entry name" value="Thioredoxin-like_sf"/>
</dbReference>
<evidence type="ECO:0000313" key="7">
    <source>
        <dbReference type="EMBL" id="RQG90675.1"/>
    </source>
</evidence>
<dbReference type="Pfam" id="PF02630">
    <property type="entry name" value="SCO1-SenC"/>
    <property type="match status" value="1"/>
</dbReference>
<dbReference type="SUPFAM" id="SSF52833">
    <property type="entry name" value="Thioredoxin-like"/>
    <property type="match status" value="1"/>
</dbReference>
<dbReference type="GO" id="GO:0046872">
    <property type="term" value="F:metal ion binding"/>
    <property type="evidence" value="ECO:0007669"/>
    <property type="project" value="UniProtKB-KW"/>
</dbReference>
<evidence type="ECO:0000313" key="8">
    <source>
        <dbReference type="Proteomes" id="UP000282323"/>
    </source>
</evidence>
<evidence type="ECO:0000256" key="1">
    <source>
        <dbReference type="ARBA" id="ARBA00010996"/>
    </source>
</evidence>
<feature type="domain" description="Thioredoxin" evidence="6">
    <location>
        <begin position="46"/>
        <end position="221"/>
    </location>
</feature>
<feature type="binding site" evidence="3">
    <location>
        <position position="87"/>
    </location>
    <ligand>
        <name>Cu cation</name>
        <dbReference type="ChEBI" id="CHEBI:23378"/>
    </ligand>
</feature>
<dbReference type="Proteomes" id="UP000282323">
    <property type="component" value="Unassembled WGS sequence"/>
</dbReference>
<keyword evidence="3" id="KW-0479">Metal-binding</keyword>
<keyword evidence="4" id="KW-1015">Disulfide bond</keyword>